<name>A0A0F9IG33_9ZZZZ</name>
<dbReference type="AlphaFoldDB" id="A0A0F9IG33"/>
<organism evidence="1">
    <name type="scientific">marine sediment metagenome</name>
    <dbReference type="NCBI Taxonomy" id="412755"/>
    <lineage>
        <taxon>unclassified sequences</taxon>
        <taxon>metagenomes</taxon>
        <taxon>ecological metagenomes</taxon>
    </lineage>
</organism>
<gene>
    <name evidence="1" type="ORF">LCGC14_1945790</name>
</gene>
<sequence>MSKRVNDKIKWKTGNYEFNEADYQFFSNKSIKRN</sequence>
<dbReference type="EMBL" id="LAZR01021148">
    <property type="protein sequence ID" value="KKL86332.1"/>
    <property type="molecule type" value="Genomic_DNA"/>
</dbReference>
<proteinExistence type="predicted"/>
<reference evidence="1" key="1">
    <citation type="journal article" date="2015" name="Nature">
        <title>Complex archaea that bridge the gap between prokaryotes and eukaryotes.</title>
        <authorList>
            <person name="Spang A."/>
            <person name="Saw J.H."/>
            <person name="Jorgensen S.L."/>
            <person name="Zaremba-Niedzwiedzka K."/>
            <person name="Martijn J."/>
            <person name="Lind A.E."/>
            <person name="van Eijk R."/>
            <person name="Schleper C."/>
            <person name="Guy L."/>
            <person name="Ettema T.J."/>
        </authorList>
    </citation>
    <scope>NUCLEOTIDE SEQUENCE</scope>
</reference>
<evidence type="ECO:0000313" key="1">
    <source>
        <dbReference type="EMBL" id="KKL86332.1"/>
    </source>
</evidence>
<protein>
    <submittedName>
        <fullName evidence="1">Uncharacterized protein</fullName>
    </submittedName>
</protein>
<comment type="caution">
    <text evidence="1">The sequence shown here is derived from an EMBL/GenBank/DDBJ whole genome shotgun (WGS) entry which is preliminary data.</text>
</comment>
<accession>A0A0F9IG33</accession>